<dbReference type="GO" id="GO:0046872">
    <property type="term" value="F:metal ion binding"/>
    <property type="evidence" value="ECO:0007669"/>
    <property type="project" value="UniProtKB-KW"/>
</dbReference>
<comment type="cofactor">
    <cofactor evidence="1">
        <name>Mg(2+)</name>
        <dbReference type="ChEBI" id="CHEBI:18420"/>
    </cofactor>
</comment>
<keyword evidence="2" id="KW-0540">Nuclease</keyword>
<feature type="domain" description="PIN" evidence="7">
    <location>
        <begin position="2"/>
        <end position="117"/>
    </location>
</feature>
<keyword evidence="5" id="KW-0460">Magnesium</keyword>
<comment type="caution">
    <text evidence="8">The sequence shown here is derived from an EMBL/GenBank/DDBJ whole genome shotgun (WGS) entry which is preliminary data.</text>
</comment>
<accession>A0A8T4L705</accession>
<dbReference type="PANTHER" id="PTHR33653">
    <property type="entry name" value="RIBONUCLEASE VAPC2"/>
    <property type="match status" value="1"/>
</dbReference>
<dbReference type="Gene3D" id="3.40.50.1010">
    <property type="entry name" value="5'-nuclease"/>
    <property type="match status" value="1"/>
</dbReference>
<dbReference type="GO" id="GO:0016787">
    <property type="term" value="F:hydrolase activity"/>
    <property type="evidence" value="ECO:0007669"/>
    <property type="project" value="UniProtKB-KW"/>
</dbReference>
<dbReference type="AlphaFoldDB" id="A0A8T4L705"/>
<evidence type="ECO:0000256" key="6">
    <source>
        <dbReference type="ARBA" id="ARBA00038093"/>
    </source>
</evidence>
<evidence type="ECO:0000259" key="7">
    <source>
        <dbReference type="Pfam" id="PF01850"/>
    </source>
</evidence>
<evidence type="ECO:0000313" key="9">
    <source>
        <dbReference type="Proteomes" id="UP000678237"/>
    </source>
</evidence>
<dbReference type="EMBL" id="JAGVWE010000002">
    <property type="protein sequence ID" value="MBS3062354.1"/>
    <property type="molecule type" value="Genomic_DNA"/>
</dbReference>
<keyword evidence="4" id="KW-0378">Hydrolase</keyword>
<evidence type="ECO:0000256" key="2">
    <source>
        <dbReference type="ARBA" id="ARBA00022722"/>
    </source>
</evidence>
<dbReference type="Proteomes" id="UP000678237">
    <property type="component" value="Unassembled WGS sequence"/>
</dbReference>
<proteinExistence type="inferred from homology"/>
<evidence type="ECO:0000256" key="3">
    <source>
        <dbReference type="ARBA" id="ARBA00022723"/>
    </source>
</evidence>
<reference evidence="8" key="2">
    <citation type="submission" date="2021-05" db="EMBL/GenBank/DDBJ databases">
        <title>Protein family content uncovers lineage relationships and bacterial pathway maintenance mechanisms in DPANN archaea.</title>
        <authorList>
            <person name="Castelle C.J."/>
            <person name="Meheust R."/>
            <person name="Jaffe A.L."/>
            <person name="Seitz K."/>
            <person name="Gong X."/>
            <person name="Baker B.J."/>
            <person name="Banfield J.F."/>
        </authorList>
    </citation>
    <scope>NUCLEOTIDE SEQUENCE</scope>
    <source>
        <strain evidence="8">RIFCSPLOWO2_01_FULL_58_19</strain>
    </source>
</reference>
<dbReference type="Pfam" id="PF01850">
    <property type="entry name" value="PIN"/>
    <property type="match status" value="1"/>
</dbReference>
<organism evidence="8 9">
    <name type="scientific">Candidatus Iainarchaeum sp</name>
    <dbReference type="NCBI Taxonomy" id="3101447"/>
    <lineage>
        <taxon>Archaea</taxon>
        <taxon>Candidatus Iainarchaeota</taxon>
        <taxon>Candidatus Iainarchaeia</taxon>
        <taxon>Candidatus Iainarchaeales</taxon>
        <taxon>Candidatus Iainarchaeaceae</taxon>
        <taxon>Candidatus Iainarchaeum</taxon>
    </lineage>
</organism>
<gene>
    <name evidence="8" type="ORF">J4203_00645</name>
</gene>
<evidence type="ECO:0000256" key="1">
    <source>
        <dbReference type="ARBA" id="ARBA00001946"/>
    </source>
</evidence>
<name>A0A8T4L705_9ARCH</name>
<protein>
    <submittedName>
        <fullName evidence="8">PIN domain-containing protein</fullName>
    </submittedName>
</protein>
<evidence type="ECO:0000256" key="5">
    <source>
        <dbReference type="ARBA" id="ARBA00022842"/>
    </source>
</evidence>
<dbReference type="InterPro" id="IPR050556">
    <property type="entry name" value="Type_II_TA_system_RNase"/>
</dbReference>
<dbReference type="SUPFAM" id="SSF88723">
    <property type="entry name" value="PIN domain-like"/>
    <property type="match status" value="1"/>
</dbReference>
<dbReference type="InterPro" id="IPR002716">
    <property type="entry name" value="PIN_dom"/>
</dbReference>
<keyword evidence="3" id="KW-0479">Metal-binding</keyword>
<dbReference type="GO" id="GO:0004518">
    <property type="term" value="F:nuclease activity"/>
    <property type="evidence" value="ECO:0007669"/>
    <property type="project" value="UniProtKB-KW"/>
</dbReference>
<reference evidence="8" key="1">
    <citation type="submission" date="2021-03" db="EMBL/GenBank/DDBJ databases">
        <authorList>
            <person name="Jaffe A."/>
        </authorList>
    </citation>
    <scope>NUCLEOTIDE SEQUENCE</scope>
    <source>
        <strain evidence="8">RIFCSPLOWO2_01_FULL_58_19</strain>
    </source>
</reference>
<dbReference type="PANTHER" id="PTHR33653:SF1">
    <property type="entry name" value="RIBONUCLEASE VAPC2"/>
    <property type="match status" value="1"/>
</dbReference>
<sequence length="124" mass="14147">MYLLDTSAWIELFQGTKKGERVKNLMKEERPCMSMVSIAEIAAWVKRENVERETLWTHILNTCTVLDLSPVVSFLAGEISIERRKSVGKWGLMDSFILATARAFSLVIMTADNDFRGLDYVELV</sequence>
<evidence type="ECO:0000313" key="8">
    <source>
        <dbReference type="EMBL" id="MBS3062354.1"/>
    </source>
</evidence>
<dbReference type="InterPro" id="IPR029060">
    <property type="entry name" value="PIN-like_dom_sf"/>
</dbReference>
<evidence type="ECO:0000256" key="4">
    <source>
        <dbReference type="ARBA" id="ARBA00022801"/>
    </source>
</evidence>
<comment type="similarity">
    <text evidence="6">Belongs to the PINc/VapC protein family.</text>
</comment>